<dbReference type="GeneID" id="54489950"/>
<feature type="region of interest" description="Disordered" evidence="1">
    <location>
        <begin position="1"/>
        <end position="51"/>
    </location>
</feature>
<organism evidence="2 3">
    <name type="scientific">Pseudovirgaria hyperparasitica</name>
    <dbReference type="NCBI Taxonomy" id="470096"/>
    <lineage>
        <taxon>Eukaryota</taxon>
        <taxon>Fungi</taxon>
        <taxon>Dikarya</taxon>
        <taxon>Ascomycota</taxon>
        <taxon>Pezizomycotina</taxon>
        <taxon>Dothideomycetes</taxon>
        <taxon>Dothideomycetes incertae sedis</taxon>
        <taxon>Acrospermales</taxon>
        <taxon>Acrospermaceae</taxon>
        <taxon>Pseudovirgaria</taxon>
    </lineage>
</organism>
<proteinExistence type="predicted"/>
<accession>A0A6A6W7L5</accession>
<protein>
    <recommendedName>
        <fullName evidence="4">F-box domain-containing protein</fullName>
    </recommendedName>
</protein>
<gene>
    <name evidence="2" type="ORF">EJ05DRAFT_527882</name>
</gene>
<dbReference type="Proteomes" id="UP000799437">
    <property type="component" value="Unassembled WGS sequence"/>
</dbReference>
<dbReference type="RefSeq" id="XP_033600986.1">
    <property type="nucleotide sequence ID" value="XM_033748896.1"/>
</dbReference>
<evidence type="ECO:0000256" key="1">
    <source>
        <dbReference type="SAM" id="MobiDB-lite"/>
    </source>
</evidence>
<evidence type="ECO:0000313" key="2">
    <source>
        <dbReference type="EMBL" id="KAF2758535.1"/>
    </source>
</evidence>
<sequence>MDDLTPLLLPPSLPSPHSSDSDLFYGSSSSSESSKSLASSELLDSLKPPGSPNSLKAERLGLTLYQTWQSDSWRAEAERARTVETATQILPFLRLSMECRNMIYKLHCVWSPYTVNEISCSVILSHTPLLRVSKQVRKEAMDIFCRLNVFALTSTLTVNSDNGYQPYDQRLRSLHGFQANLWTFKIPTGDLGKNIKHLRIHLPIDELSDKWIVFPALKKCGFDILESLTIIDKQRNEVVDLERNTCSLISVYDPSIERKLLRGIRIRTGGLVLKNVGYTDGFKLDAYRHHRPNQTIESDALLNFLHIDISLDICASGMGQGSRLSQGERRKSNETVGVAMSILMGPDEGAEDEASREIAHIFDTPRFGFIGRIYRDNIV</sequence>
<dbReference type="AlphaFoldDB" id="A0A6A6W7L5"/>
<evidence type="ECO:0000313" key="3">
    <source>
        <dbReference type="Proteomes" id="UP000799437"/>
    </source>
</evidence>
<dbReference type="EMBL" id="ML996571">
    <property type="protein sequence ID" value="KAF2758535.1"/>
    <property type="molecule type" value="Genomic_DNA"/>
</dbReference>
<reference evidence="2" key="1">
    <citation type="journal article" date="2020" name="Stud. Mycol.">
        <title>101 Dothideomycetes genomes: a test case for predicting lifestyles and emergence of pathogens.</title>
        <authorList>
            <person name="Haridas S."/>
            <person name="Albert R."/>
            <person name="Binder M."/>
            <person name="Bloem J."/>
            <person name="Labutti K."/>
            <person name="Salamov A."/>
            <person name="Andreopoulos B."/>
            <person name="Baker S."/>
            <person name="Barry K."/>
            <person name="Bills G."/>
            <person name="Bluhm B."/>
            <person name="Cannon C."/>
            <person name="Castanera R."/>
            <person name="Culley D."/>
            <person name="Daum C."/>
            <person name="Ezra D."/>
            <person name="Gonzalez J."/>
            <person name="Henrissat B."/>
            <person name="Kuo A."/>
            <person name="Liang C."/>
            <person name="Lipzen A."/>
            <person name="Lutzoni F."/>
            <person name="Magnuson J."/>
            <person name="Mondo S."/>
            <person name="Nolan M."/>
            <person name="Ohm R."/>
            <person name="Pangilinan J."/>
            <person name="Park H.-J."/>
            <person name="Ramirez L."/>
            <person name="Alfaro M."/>
            <person name="Sun H."/>
            <person name="Tritt A."/>
            <person name="Yoshinaga Y."/>
            <person name="Zwiers L.-H."/>
            <person name="Turgeon B."/>
            <person name="Goodwin S."/>
            <person name="Spatafora J."/>
            <person name="Crous P."/>
            <person name="Grigoriev I."/>
        </authorList>
    </citation>
    <scope>NUCLEOTIDE SEQUENCE</scope>
    <source>
        <strain evidence="2">CBS 121739</strain>
    </source>
</reference>
<keyword evidence="3" id="KW-1185">Reference proteome</keyword>
<evidence type="ECO:0008006" key="4">
    <source>
        <dbReference type="Google" id="ProtNLM"/>
    </source>
</evidence>
<feature type="compositionally biased region" description="Low complexity" evidence="1">
    <location>
        <begin position="15"/>
        <end position="46"/>
    </location>
</feature>
<name>A0A6A6W7L5_9PEZI</name>